<dbReference type="PROSITE" id="PS50011">
    <property type="entry name" value="PROTEIN_KINASE_DOM"/>
    <property type="match status" value="1"/>
</dbReference>
<keyword evidence="13" id="KW-0675">Receptor</keyword>
<reference evidence="13" key="1">
    <citation type="journal article" date="2023" name="G3 (Bethesda)">
        <title>Whole genome assembly and annotation of the endangered Caribbean coral Acropora cervicornis.</title>
        <authorList>
            <person name="Selwyn J.D."/>
            <person name="Vollmer S.V."/>
        </authorList>
    </citation>
    <scope>NUCLEOTIDE SEQUENCE</scope>
    <source>
        <strain evidence="13">K2</strain>
    </source>
</reference>
<dbReference type="InterPro" id="IPR001245">
    <property type="entry name" value="Ser-Thr/Tyr_kinase_cat_dom"/>
</dbReference>
<dbReference type="Pfam" id="PF07714">
    <property type="entry name" value="PK_Tyr_Ser-Thr"/>
    <property type="match status" value="1"/>
</dbReference>
<dbReference type="InterPro" id="IPR008266">
    <property type="entry name" value="Tyr_kinase_AS"/>
</dbReference>
<feature type="active site" description="Proton acceptor" evidence="8">
    <location>
        <position position="214"/>
    </location>
</feature>
<dbReference type="AlphaFoldDB" id="A0AAD9PQV3"/>
<comment type="catalytic activity">
    <reaction evidence="7">
        <text>L-tyrosyl-[protein] + ATP = O-phospho-L-tyrosyl-[protein] + ADP + H(+)</text>
        <dbReference type="Rhea" id="RHEA:10596"/>
        <dbReference type="Rhea" id="RHEA-COMP:10136"/>
        <dbReference type="Rhea" id="RHEA-COMP:20101"/>
        <dbReference type="ChEBI" id="CHEBI:15378"/>
        <dbReference type="ChEBI" id="CHEBI:30616"/>
        <dbReference type="ChEBI" id="CHEBI:46858"/>
        <dbReference type="ChEBI" id="CHEBI:61978"/>
        <dbReference type="ChEBI" id="CHEBI:456216"/>
        <dbReference type="EC" id="2.7.10.1"/>
    </reaction>
</comment>
<feature type="binding site" evidence="9">
    <location>
        <begin position="74"/>
        <end position="81"/>
    </location>
    <ligand>
        <name>ATP</name>
        <dbReference type="ChEBI" id="CHEBI:30616"/>
    </ligand>
</feature>
<evidence type="ECO:0000256" key="7">
    <source>
        <dbReference type="ARBA" id="ARBA00051243"/>
    </source>
</evidence>
<evidence type="ECO:0000313" key="14">
    <source>
        <dbReference type="Proteomes" id="UP001249851"/>
    </source>
</evidence>
<dbReference type="PROSITE" id="PS00107">
    <property type="entry name" value="PROTEIN_KINASE_ATP"/>
    <property type="match status" value="1"/>
</dbReference>
<evidence type="ECO:0000256" key="6">
    <source>
        <dbReference type="ARBA" id="ARBA00023137"/>
    </source>
</evidence>
<dbReference type="PROSITE" id="PS00109">
    <property type="entry name" value="PROTEIN_KINASE_TYR"/>
    <property type="match status" value="1"/>
</dbReference>
<evidence type="ECO:0000256" key="10">
    <source>
        <dbReference type="PIRSR" id="PIRSR000615-3"/>
    </source>
</evidence>
<feature type="binding site" evidence="9 11">
    <location>
        <position position="101"/>
    </location>
    <ligand>
        <name>ATP</name>
        <dbReference type="ChEBI" id="CHEBI:30616"/>
    </ligand>
</feature>
<keyword evidence="2" id="KW-0808">Transferase</keyword>
<keyword evidence="4 13" id="KW-0418">Kinase</keyword>
<dbReference type="Gene3D" id="3.30.200.20">
    <property type="entry name" value="Phosphorylase Kinase, domain 1"/>
    <property type="match status" value="1"/>
</dbReference>
<comment type="subcellular location">
    <subcellularLocation>
        <location evidence="1">Membrane</location>
        <topology evidence="1">Single-pass membrane protein</topology>
    </subcellularLocation>
</comment>
<dbReference type="InterPro" id="IPR020635">
    <property type="entry name" value="Tyr_kinase_cat_dom"/>
</dbReference>
<organism evidence="13 14">
    <name type="scientific">Acropora cervicornis</name>
    <name type="common">Staghorn coral</name>
    <dbReference type="NCBI Taxonomy" id="6130"/>
    <lineage>
        <taxon>Eukaryota</taxon>
        <taxon>Metazoa</taxon>
        <taxon>Cnidaria</taxon>
        <taxon>Anthozoa</taxon>
        <taxon>Hexacorallia</taxon>
        <taxon>Scleractinia</taxon>
        <taxon>Astrocoeniina</taxon>
        <taxon>Acroporidae</taxon>
        <taxon>Acropora</taxon>
    </lineage>
</organism>
<proteinExistence type="predicted"/>
<dbReference type="SUPFAM" id="SSF56112">
    <property type="entry name" value="Protein kinase-like (PK-like)"/>
    <property type="match status" value="1"/>
</dbReference>
<evidence type="ECO:0000256" key="9">
    <source>
        <dbReference type="PIRSR" id="PIRSR000615-2"/>
    </source>
</evidence>
<dbReference type="InterPro" id="IPR011009">
    <property type="entry name" value="Kinase-like_dom_sf"/>
</dbReference>
<dbReference type="GO" id="GO:0007169">
    <property type="term" value="P:cell surface receptor protein tyrosine kinase signaling pathway"/>
    <property type="evidence" value="ECO:0007669"/>
    <property type="project" value="TreeGrafter"/>
</dbReference>
<evidence type="ECO:0000313" key="13">
    <source>
        <dbReference type="EMBL" id="KAK2547303.1"/>
    </source>
</evidence>
<dbReference type="EMBL" id="JARQWQ010000193">
    <property type="protein sequence ID" value="KAK2547303.1"/>
    <property type="molecule type" value="Genomic_DNA"/>
</dbReference>
<feature type="binding site" evidence="9">
    <location>
        <position position="218"/>
    </location>
    <ligand>
        <name>ATP</name>
        <dbReference type="ChEBI" id="CHEBI:30616"/>
    </ligand>
</feature>
<dbReference type="InterPro" id="IPR000719">
    <property type="entry name" value="Prot_kinase_dom"/>
</dbReference>
<feature type="binding site" evidence="10">
    <location>
        <position position="219"/>
    </location>
    <ligand>
        <name>Mg(2+)</name>
        <dbReference type="ChEBI" id="CHEBI:18420"/>
    </ligand>
</feature>
<dbReference type="CDD" id="cd00192">
    <property type="entry name" value="PTKc"/>
    <property type="match status" value="1"/>
</dbReference>
<evidence type="ECO:0000256" key="3">
    <source>
        <dbReference type="ARBA" id="ARBA00022741"/>
    </source>
</evidence>
<keyword evidence="3 9" id="KW-0547">Nucleotide-binding</keyword>
<dbReference type="GO" id="GO:0043235">
    <property type="term" value="C:receptor complex"/>
    <property type="evidence" value="ECO:0007669"/>
    <property type="project" value="TreeGrafter"/>
</dbReference>
<dbReference type="Gene3D" id="1.10.510.10">
    <property type="entry name" value="Transferase(Phosphotransferase) domain 1"/>
    <property type="match status" value="1"/>
</dbReference>
<accession>A0AAD9PQV3</accession>
<keyword evidence="10" id="KW-0460">Magnesium</keyword>
<dbReference type="PANTHER" id="PTHR24416">
    <property type="entry name" value="TYROSINE-PROTEIN KINASE RECEPTOR"/>
    <property type="match status" value="1"/>
</dbReference>
<feature type="binding site" evidence="9">
    <location>
        <begin position="149"/>
        <end position="155"/>
    </location>
    <ligand>
        <name>ATP</name>
        <dbReference type="ChEBI" id="CHEBI:30616"/>
    </ligand>
</feature>
<gene>
    <name evidence="13" type="ORF">P5673_032803</name>
</gene>
<dbReference type="GO" id="GO:0004714">
    <property type="term" value="F:transmembrane receptor protein tyrosine kinase activity"/>
    <property type="evidence" value="ECO:0007669"/>
    <property type="project" value="UniProtKB-EC"/>
</dbReference>
<dbReference type="PRINTS" id="PR00109">
    <property type="entry name" value="TYRKINASE"/>
</dbReference>
<feature type="domain" description="Protein kinase" evidence="12">
    <location>
        <begin position="67"/>
        <end position="355"/>
    </location>
</feature>
<dbReference type="PIRSF" id="PIRSF000615">
    <property type="entry name" value="TyrPK_CSF1-R"/>
    <property type="match status" value="1"/>
</dbReference>
<evidence type="ECO:0000256" key="11">
    <source>
        <dbReference type="PROSITE-ProRule" id="PRU10141"/>
    </source>
</evidence>
<evidence type="ECO:0000259" key="12">
    <source>
        <dbReference type="PROSITE" id="PS50011"/>
    </source>
</evidence>
<keyword evidence="6" id="KW-0829">Tyrosine-protein kinase</keyword>
<dbReference type="GO" id="GO:0005886">
    <property type="term" value="C:plasma membrane"/>
    <property type="evidence" value="ECO:0007669"/>
    <property type="project" value="TreeGrafter"/>
</dbReference>
<name>A0AAD9PQV3_ACRCE</name>
<sequence>MKDVSPTHLQPKNSTQRQIPNELAYMPLQGICPTGEGSISPVSPVPNVEYAPLDMRTRSWEVERNDVKVEKIIGKGAFGQVAKGTAKNLPLRSGATIVAIKMVKANAPESDKRDLKSELELMKTLKPHPNVIKLLGCVTESEPLLVLVEYVLYGDLLGYLRKSRGLNDTYYKDPDIKPKTSLTSRQLMKFAWQIADGMSYLSLRKASLSVVHRDLAARNVLVGETEICKITDFGMARDVQDENIYERKTKTTLQGRQLLTEALDQDTKHVSLLEWSYGVVLYEISTIGGSPYPRMEGRKIATLLQQGYRMPKPEHVDNELYQIMMNCWQSEPETRPSFSDLTQQLKHMENQHKSFINMHIYDNTLYATLEDLNA</sequence>
<dbReference type="PANTHER" id="PTHR24416:SF617">
    <property type="entry name" value="RET ONCOGENE, ISOFORM A"/>
    <property type="match status" value="1"/>
</dbReference>
<evidence type="ECO:0000256" key="4">
    <source>
        <dbReference type="ARBA" id="ARBA00022777"/>
    </source>
</evidence>
<protein>
    <submittedName>
        <fullName evidence="13">Tyrosine kinase receptor Cad96Ca</fullName>
    </submittedName>
</protein>
<keyword evidence="10" id="KW-0479">Metal-binding</keyword>
<evidence type="ECO:0000256" key="2">
    <source>
        <dbReference type="ARBA" id="ARBA00022679"/>
    </source>
</evidence>
<evidence type="ECO:0000256" key="1">
    <source>
        <dbReference type="ARBA" id="ARBA00004167"/>
    </source>
</evidence>
<dbReference type="FunFam" id="1.10.510.10:FF:000554">
    <property type="entry name" value="Predicted protein"/>
    <property type="match status" value="1"/>
</dbReference>
<keyword evidence="5 9" id="KW-0067">ATP-binding</keyword>
<dbReference type="InterPro" id="IPR017441">
    <property type="entry name" value="Protein_kinase_ATP_BS"/>
</dbReference>
<keyword evidence="14" id="KW-1185">Reference proteome</keyword>
<dbReference type="Proteomes" id="UP001249851">
    <property type="component" value="Unassembled WGS sequence"/>
</dbReference>
<reference evidence="13" key="2">
    <citation type="journal article" date="2023" name="Science">
        <title>Genomic signatures of disease resistance in endangered staghorn corals.</title>
        <authorList>
            <person name="Vollmer S.V."/>
            <person name="Selwyn J.D."/>
            <person name="Despard B.A."/>
            <person name="Roesel C.L."/>
        </authorList>
    </citation>
    <scope>NUCLEOTIDE SEQUENCE</scope>
    <source>
        <strain evidence="13">K2</strain>
    </source>
</reference>
<dbReference type="GO" id="GO:0005524">
    <property type="term" value="F:ATP binding"/>
    <property type="evidence" value="ECO:0007669"/>
    <property type="project" value="UniProtKB-UniRule"/>
</dbReference>
<dbReference type="SMART" id="SM00219">
    <property type="entry name" value="TyrKc"/>
    <property type="match status" value="1"/>
</dbReference>
<feature type="binding site" evidence="10">
    <location>
        <position position="232"/>
    </location>
    <ligand>
        <name>Mg(2+)</name>
        <dbReference type="ChEBI" id="CHEBI:18420"/>
    </ligand>
</feature>
<evidence type="ECO:0000256" key="5">
    <source>
        <dbReference type="ARBA" id="ARBA00022840"/>
    </source>
</evidence>
<dbReference type="GO" id="GO:0046872">
    <property type="term" value="F:metal ion binding"/>
    <property type="evidence" value="ECO:0007669"/>
    <property type="project" value="UniProtKB-KW"/>
</dbReference>
<comment type="caution">
    <text evidence="13">The sequence shown here is derived from an EMBL/GenBank/DDBJ whole genome shotgun (WGS) entry which is preliminary data.</text>
</comment>
<dbReference type="InterPro" id="IPR050122">
    <property type="entry name" value="RTK"/>
</dbReference>
<evidence type="ECO:0000256" key="8">
    <source>
        <dbReference type="PIRSR" id="PIRSR000615-1"/>
    </source>
</evidence>